<dbReference type="AlphaFoldDB" id="A0A7X9WC38"/>
<dbReference type="EMBL" id="JABBLX010000055">
    <property type="protein sequence ID" value="NMK98684.1"/>
    <property type="molecule type" value="Genomic_DNA"/>
</dbReference>
<dbReference type="RefSeq" id="WP_096389425.1">
    <property type="nucleotide sequence ID" value="NZ_AP014956.1"/>
</dbReference>
<protein>
    <submittedName>
        <fullName evidence="3">Uncharacterized protein</fullName>
    </submittedName>
</protein>
<evidence type="ECO:0000256" key="1">
    <source>
        <dbReference type="SAM" id="Phobius"/>
    </source>
</evidence>
<evidence type="ECO:0000313" key="5">
    <source>
        <dbReference type="Proteomes" id="UP000550736"/>
    </source>
</evidence>
<dbReference type="EMBL" id="JABBMI010000091">
    <property type="protein sequence ID" value="NMK55355.1"/>
    <property type="molecule type" value="Genomic_DNA"/>
</dbReference>
<reference evidence="4 5" key="1">
    <citation type="submission" date="2020-04" db="EMBL/GenBank/DDBJ databases">
        <title>The Epidemiology and Molecular Characteristics of Linezolid-Resistant Staphylococcus capitis in Huashan Hospital, Shanghai.</title>
        <authorList>
            <person name="Ding L."/>
            <person name="Li P."/>
            <person name="Yang Y."/>
            <person name="Lin D."/>
            <person name="Xu X."/>
        </authorList>
    </citation>
    <scope>NUCLEOTIDE SEQUENCE [LARGE SCALE GENOMIC DNA]</scope>
    <source>
        <strain evidence="3 5">12-86</strain>
        <strain evidence="2 4">17-84</strain>
    </source>
</reference>
<gene>
    <name evidence="3" type="ORF">HHM13_11510</name>
    <name evidence="2" type="ORF">HHM24_11590</name>
</gene>
<organism evidence="3 5">
    <name type="scientific">Staphylococcus capitis</name>
    <dbReference type="NCBI Taxonomy" id="29388"/>
    <lineage>
        <taxon>Bacteria</taxon>
        <taxon>Bacillati</taxon>
        <taxon>Bacillota</taxon>
        <taxon>Bacilli</taxon>
        <taxon>Bacillales</taxon>
        <taxon>Staphylococcaceae</taxon>
        <taxon>Staphylococcus</taxon>
    </lineage>
</organism>
<keyword evidence="4" id="KW-1185">Reference proteome</keyword>
<proteinExistence type="predicted"/>
<accession>A0A7X9WC38</accession>
<keyword evidence="1" id="KW-0472">Membrane</keyword>
<dbReference type="Proteomes" id="UP000538955">
    <property type="component" value="Unassembled WGS sequence"/>
</dbReference>
<feature type="transmembrane region" description="Helical" evidence="1">
    <location>
        <begin position="57"/>
        <end position="78"/>
    </location>
</feature>
<sequence>MEYNLKEVPKNLFINLVVTFVVAFVFDYFNINNDRHGWFFNIISKIDFIHIFDNKTANAIVILGLVITIIELIYDVFFDDDDDE</sequence>
<keyword evidence="1" id="KW-1133">Transmembrane helix</keyword>
<feature type="transmembrane region" description="Helical" evidence="1">
    <location>
        <begin position="12"/>
        <end position="31"/>
    </location>
</feature>
<name>A0A7X9WC38_STACP</name>
<evidence type="ECO:0000313" key="2">
    <source>
        <dbReference type="EMBL" id="NMK55355.1"/>
    </source>
</evidence>
<keyword evidence="1" id="KW-0812">Transmembrane</keyword>
<evidence type="ECO:0000313" key="4">
    <source>
        <dbReference type="Proteomes" id="UP000538955"/>
    </source>
</evidence>
<comment type="caution">
    <text evidence="3">The sequence shown here is derived from an EMBL/GenBank/DDBJ whole genome shotgun (WGS) entry which is preliminary data.</text>
</comment>
<evidence type="ECO:0000313" key="3">
    <source>
        <dbReference type="EMBL" id="NMK98684.1"/>
    </source>
</evidence>
<dbReference type="Proteomes" id="UP000550736">
    <property type="component" value="Unassembled WGS sequence"/>
</dbReference>